<comment type="caution">
    <text evidence="4">The sequence shown here is derived from an EMBL/GenBank/DDBJ whole genome shotgun (WGS) entry which is preliminary data.</text>
</comment>
<keyword evidence="5" id="KW-1185">Reference proteome</keyword>
<feature type="region of interest" description="Disordered" evidence="2">
    <location>
        <begin position="59"/>
        <end position="97"/>
    </location>
</feature>
<reference evidence="4" key="1">
    <citation type="journal article" date="2020" name="Fungal Divers.">
        <title>Resolving the Mortierellaceae phylogeny through synthesis of multi-gene phylogenetics and phylogenomics.</title>
        <authorList>
            <person name="Vandepol N."/>
            <person name="Liber J."/>
            <person name="Desiro A."/>
            <person name="Na H."/>
            <person name="Kennedy M."/>
            <person name="Barry K."/>
            <person name="Grigoriev I.V."/>
            <person name="Miller A.N."/>
            <person name="O'Donnell K."/>
            <person name="Stajich J.E."/>
            <person name="Bonito G."/>
        </authorList>
    </citation>
    <scope>NUCLEOTIDE SEQUENCE</scope>
    <source>
        <strain evidence="4">NRRL 2769</strain>
    </source>
</reference>
<accession>A0A9P6MXU3</accession>
<sequence length="97" mass="10014">MSNVTDRVYNTANSYIGGAKQTVGETLGYPDLAARGAEQKARADSAQAIAAAQTQVEGAGHQMQGKAQQTVGSITNDPSLEARGHANEVRGNVEGKA</sequence>
<dbReference type="InterPro" id="IPR008462">
    <property type="entry name" value="CsbD"/>
</dbReference>
<dbReference type="EMBL" id="JAAAID010000404">
    <property type="protein sequence ID" value="KAG0017916.1"/>
    <property type="molecule type" value="Genomic_DNA"/>
</dbReference>
<gene>
    <name evidence="4" type="ORF">BGZ80_007780</name>
</gene>
<dbReference type="Pfam" id="PF05532">
    <property type="entry name" value="CsbD"/>
    <property type="match status" value="1"/>
</dbReference>
<evidence type="ECO:0000256" key="2">
    <source>
        <dbReference type="SAM" id="MobiDB-lite"/>
    </source>
</evidence>
<evidence type="ECO:0000313" key="4">
    <source>
        <dbReference type="EMBL" id="KAG0017916.1"/>
    </source>
</evidence>
<feature type="compositionally biased region" description="Basic and acidic residues" evidence="2">
    <location>
        <begin position="80"/>
        <end position="97"/>
    </location>
</feature>
<protein>
    <recommendedName>
        <fullName evidence="3">CsbD-like domain-containing protein</fullName>
    </recommendedName>
</protein>
<evidence type="ECO:0000256" key="1">
    <source>
        <dbReference type="ARBA" id="ARBA00009129"/>
    </source>
</evidence>
<feature type="domain" description="CsbD-like" evidence="3">
    <location>
        <begin position="55"/>
        <end position="94"/>
    </location>
</feature>
<comment type="similarity">
    <text evidence="1">Belongs to the UPF0337 (CsbD) family.</text>
</comment>
<organism evidence="4 5">
    <name type="scientific">Entomortierella chlamydospora</name>
    <dbReference type="NCBI Taxonomy" id="101097"/>
    <lineage>
        <taxon>Eukaryota</taxon>
        <taxon>Fungi</taxon>
        <taxon>Fungi incertae sedis</taxon>
        <taxon>Mucoromycota</taxon>
        <taxon>Mortierellomycotina</taxon>
        <taxon>Mortierellomycetes</taxon>
        <taxon>Mortierellales</taxon>
        <taxon>Mortierellaceae</taxon>
        <taxon>Entomortierella</taxon>
    </lineage>
</organism>
<dbReference type="InterPro" id="IPR036629">
    <property type="entry name" value="YjbJ_sf"/>
</dbReference>
<evidence type="ECO:0000313" key="5">
    <source>
        <dbReference type="Proteomes" id="UP000703661"/>
    </source>
</evidence>
<name>A0A9P6MXU3_9FUNG</name>
<feature type="compositionally biased region" description="Polar residues" evidence="2">
    <location>
        <begin position="65"/>
        <end position="78"/>
    </location>
</feature>
<proteinExistence type="inferred from homology"/>
<dbReference type="SUPFAM" id="SSF69047">
    <property type="entry name" value="Hypothetical protein YjbJ"/>
    <property type="match status" value="1"/>
</dbReference>
<dbReference type="Proteomes" id="UP000703661">
    <property type="component" value="Unassembled WGS sequence"/>
</dbReference>
<dbReference type="Gene3D" id="1.10.1470.10">
    <property type="entry name" value="YjbJ"/>
    <property type="match status" value="1"/>
</dbReference>
<evidence type="ECO:0000259" key="3">
    <source>
        <dbReference type="Pfam" id="PF05532"/>
    </source>
</evidence>
<dbReference type="AlphaFoldDB" id="A0A9P6MXU3"/>